<evidence type="ECO:0000313" key="1">
    <source>
        <dbReference type="EMBL" id="CAA9395771.1"/>
    </source>
</evidence>
<dbReference type="EMBL" id="CADCUV010000041">
    <property type="protein sequence ID" value="CAA9395771.1"/>
    <property type="molecule type" value="Genomic_DNA"/>
</dbReference>
<reference evidence="1" key="1">
    <citation type="submission" date="2020-02" db="EMBL/GenBank/DDBJ databases">
        <authorList>
            <person name="Meier V. D."/>
        </authorList>
    </citation>
    <scope>NUCLEOTIDE SEQUENCE</scope>
    <source>
        <strain evidence="1">AVDCRST_MAG22</strain>
    </source>
</reference>
<dbReference type="AlphaFoldDB" id="A0A6J4NSR0"/>
<proteinExistence type="predicted"/>
<accession>A0A6J4NSR0</accession>
<gene>
    <name evidence="1" type="ORF">AVDCRST_MAG22-872</name>
</gene>
<protein>
    <submittedName>
        <fullName evidence="1">Uncharacterized protein</fullName>
    </submittedName>
</protein>
<name>A0A6J4NSR0_9ACTN</name>
<organism evidence="1">
    <name type="scientific">uncultured Rubrobacteraceae bacterium</name>
    <dbReference type="NCBI Taxonomy" id="349277"/>
    <lineage>
        <taxon>Bacteria</taxon>
        <taxon>Bacillati</taxon>
        <taxon>Actinomycetota</taxon>
        <taxon>Rubrobacteria</taxon>
        <taxon>Rubrobacterales</taxon>
        <taxon>Rubrobacteraceae</taxon>
        <taxon>environmental samples</taxon>
    </lineage>
</organism>
<sequence length="207" mass="22556">MDSARIDGILYDRGAYGQDRDVPAGAVDRRSAVGRVESRVASYDLREGEATYLKPGAPLYAVEGYDPSFRLAARRDGGWALYEVAHNPGAEKASELLDVGGKVESIGVEDTFEVGNTGPEEVATVRGQEKVGNIVDATLDAPLGQISRGSFRYLVVFHLEDGTRSIRWYELRSGELYLSENPSERDPYTGVVLPGAHREAIRRALPG</sequence>